<evidence type="ECO:0000313" key="1">
    <source>
        <dbReference type="EMBL" id="CCA53289.1"/>
    </source>
</evidence>
<keyword evidence="2" id="KW-1185">Reference proteome</keyword>
<organism evidence="1 2">
    <name type="scientific">Streptomyces venezuelae (strain ATCC 10712 / CBS 650.69 / DSM 40230 / JCM 4526 / NBRC 13096 / PD 04745)</name>
    <dbReference type="NCBI Taxonomy" id="953739"/>
    <lineage>
        <taxon>Bacteria</taxon>
        <taxon>Bacillati</taxon>
        <taxon>Actinomycetota</taxon>
        <taxon>Actinomycetes</taxon>
        <taxon>Kitasatosporales</taxon>
        <taxon>Streptomycetaceae</taxon>
        <taxon>Streptomyces</taxon>
    </lineage>
</organism>
<sequence length="196" mass="22354">MGGGVVPERVIDFGKFGARGVKGHELVARQLDELAGFVVTPVEQRRGLMARLNYLTRSEHARQAARAAGLTVTDRTIRAWREGKRAPSHRNLERIESAYRAVRRQNVARYLLNRLNRQGRGTRVEFHPLNQSQVARPLQRVVEYRHLNVRRWDRIIGAWAADDHAGMDDIWVGEVVQDLGSQWGQYEYVSSIGFSA</sequence>
<accession>F2R343</accession>
<dbReference type="KEGG" id="sve:SVEN_0001"/>
<dbReference type="Proteomes" id="UP000006854">
    <property type="component" value="Chromosome"/>
</dbReference>
<reference evidence="1 2" key="1">
    <citation type="journal article" date="2011" name="BMC Genomics">
        <title>Genome-wide analysis of the role of GlnR in Streptomyces venezuelae provides new insights into global nitrogen regulation in actinomycetes.</title>
        <authorList>
            <person name="Pullan S.T."/>
            <person name="Bibb M.J."/>
            <person name="Merrick M."/>
        </authorList>
    </citation>
    <scope>NUCLEOTIDE SEQUENCE [LARGE SCALE GENOMIC DNA]</scope>
    <source>
        <strain evidence="1">ATCC 10712</strain>
    </source>
</reference>
<evidence type="ECO:0008006" key="3">
    <source>
        <dbReference type="Google" id="ProtNLM"/>
    </source>
</evidence>
<dbReference type="STRING" id="953739.SVEN_0001"/>
<dbReference type="EMBL" id="FR845719">
    <property type="protein sequence ID" value="CCA53289.1"/>
    <property type="molecule type" value="Genomic_DNA"/>
</dbReference>
<evidence type="ECO:0000313" key="2">
    <source>
        <dbReference type="Proteomes" id="UP000006854"/>
    </source>
</evidence>
<gene>
    <name evidence="1" type="ordered locus">SVEN_0001</name>
</gene>
<dbReference type="AlphaFoldDB" id="F2R343"/>
<dbReference type="eggNOG" id="ENOG5031BQI">
    <property type="taxonomic scope" value="Bacteria"/>
</dbReference>
<dbReference type="PATRIC" id="fig|953739.5.peg.1"/>
<proteinExistence type="predicted"/>
<name>F2R343_STRVP</name>
<protein>
    <recommendedName>
        <fullName evidence="3">Transcriptional regulator</fullName>
    </recommendedName>
</protein>
<dbReference type="HOGENOM" id="CLU_122880_0_0_11"/>